<evidence type="ECO:0000256" key="2">
    <source>
        <dbReference type="SAM" id="SignalP"/>
    </source>
</evidence>
<feature type="chain" id="PRO_5002871190" description="YtkA-like domain-containing protein" evidence="2">
    <location>
        <begin position="22"/>
        <end position="294"/>
    </location>
</feature>
<feature type="region of interest" description="Disordered" evidence="1">
    <location>
        <begin position="36"/>
        <end position="68"/>
    </location>
</feature>
<dbReference type="PROSITE" id="PS51257">
    <property type="entry name" value="PROKAR_LIPOPROTEIN"/>
    <property type="match status" value="1"/>
</dbReference>
<dbReference type="eggNOG" id="COG4244">
    <property type="taxonomic scope" value="Bacteria"/>
</dbReference>
<dbReference type="OrthoDB" id="128043at2"/>
<sequence length="294" mass="32769">MNRLMNTLAIVTSLAIIQSCAQVPNAKEEPPITTITQQHSEHSVAETSHSHDSHGNTHSPPSPSTQATLTVPDKIRPNTPVSLQVDVKDQNGNALTQFDRFQEQIMHVIAVSQDLQIFQHLHPTYQGNGRFVVATHFPKSGNYTLFSDYQPAGQAEQVSVLKTKVDGDTPFVSQINWSRTKTFGQTIVSFAPAKVAIKAEEDVTLQFNLEDATTQQPITDLQPYLGEKGHLVILRQSKNLSRKDYIHAHAVQNTPANQVHFVTSFPQPGKYKLWGQFNRNGNIITADYWVEVIP</sequence>
<dbReference type="EMBL" id="CP001346">
    <property type="protein sequence ID" value="ACL47878.1"/>
    <property type="molecule type" value="Genomic_DNA"/>
</dbReference>
<evidence type="ECO:0000313" key="3">
    <source>
        <dbReference type="EMBL" id="ACL47878.1"/>
    </source>
</evidence>
<dbReference type="HOGENOM" id="CLU_055269_0_0_3"/>
<keyword evidence="2" id="KW-0732">Signal</keyword>
<feature type="compositionally biased region" description="Polar residues" evidence="1">
    <location>
        <begin position="56"/>
        <end position="68"/>
    </location>
</feature>
<name>B8HZN0_CYAP4</name>
<reference evidence="3" key="1">
    <citation type="submission" date="2009-01" db="EMBL/GenBank/DDBJ databases">
        <title>Complete sequence of plasmid2 Cyanothece sp. PCC 7425.</title>
        <authorList>
            <consortium name="US DOE Joint Genome Institute"/>
            <person name="Lucas S."/>
            <person name="Copeland A."/>
            <person name="Lapidus A."/>
            <person name="Glavina del Rio T."/>
            <person name="Dalin E."/>
            <person name="Tice H."/>
            <person name="Bruce D."/>
            <person name="Goodwin L."/>
            <person name="Pitluck S."/>
            <person name="Sims D."/>
            <person name="Meineke L."/>
            <person name="Brettin T."/>
            <person name="Detter J.C."/>
            <person name="Han C."/>
            <person name="Larimer F."/>
            <person name="Land M."/>
            <person name="Hauser L."/>
            <person name="Kyrpides N."/>
            <person name="Ovchinnikova G."/>
            <person name="Liberton M."/>
            <person name="Stoeckel J."/>
            <person name="Banerjee A."/>
            <person name="Singh A."/>
            <person name="Page L."/>
            <person name="Sato H."/>
            <person name="Zhao L."/>
            <person name="Sherman L."/>
            <person name="Pakrasi H."/>
            <person name="Richardson P."/>
        </authorList>
    </citation>
    <scope>NUCLEOTIDE SEQUENCE</scope>
    <source>
        <strain evidence="3">PCC 7425</strain>
        <plasmid evidence="3">pP742502</plasmid>
    </source>
</reference>
<feature type="compositionally biased region" description="Basic and acidic residues" evidence="1">
    <location>
        <begin position="39"/>
        <end position="55"/>
    </location>
</feature>
<evidence type="ECO:0000256" key="1">
    <source>
        <dbReference type="SAM" id="MobiDB-lite"/>
    </source>
</evidence>
<protein>
    <recommendedName>
        <fullName evidence="4">YtkA-like domain-containing protein</fullName>
    </recommendedName>
</protein>
<dbReference type="AlphaFoldDB" id="B8HZN0"/>
<accession>B8HZN0</accession>
<feature type="signal peptide" evidence="2">
    <location>
        <begin position="1"/>
        <end position="21"/>
    </location>
</feature>
<dbReference type="KEGG" id="cyn:Cyan7425_0183"/>
<proteinExistence type="predicted"/>
<geneLocation type="plasmid" evidence="3">
    <name>pP742502</name>
</geneLocation>
<keyword evidence="3" id="KW-0614">Plasmid</keyword>
<gene>
    <name evidence="3" type="ordered locus">Cyan7425_0183</name>
</gene>
<evidence type="ECO:0008006" key="4">
    <source>
        <dbReference type="Google" id="ProtNLM"/>
    </source>
</evidence>
<organism evidence="3">
    <name type="scientific">Cyanothece sp. (strain PCC 7425 / ATCC 29141)</name>
    <dbReference type="NCBI Taxonomy" id="395961"/>
    <lineage>
        <taxon>Bacteria</taxon>
        <taxon>Bacillati</taxon>
        <taxon>Cyanobacteriota</taxon>
        <taxon>Cyanophyceae</taxon>
        <taxon>Gomontiellales</taxon>
        <taxon>Cyanothecaceae</taxon>
        <taxon>Cyanothece</taxon>
    </lineage>
</organism>